<protein>
    <submittedName>
        <fullName evidence="2">Uncharacterized protein</fullName>
    </submittedName>
</protein>
<sequence>MSDFTGEPPRFIATNVLPLNELWKVSEKFQEVQQAIARLDRKLATISSSMQKMQDEARFREGPAGPFNELWYQARAEEVFPFFSLPREIRDLIYEAALGEHSYRFGNGDNDIKILASNVALSTALTVSHQFSSEYDERAQALSTLTVSDVKYCDSAIVAIKLPPAVSRISSLHFNISALIRKPTATYQEFDNQYHRRLIRKITGLIPGHRALSIRVELPWEESIDSVYNMLRSEAWTALPNLKSLKAYQTFRFGPGIKGRIETLFEYGPPQNLLLEWSAETGQVERVERIEPPVQEQARSQADAETSDTETSDEDN</sequence>
<keyword evidence="3" id="KW-1185">Reference proteome</keyword>
<proteinExistence type="predicted"/>
<feature type="region of interest" description="Disordered" evidence="1">
    <location>
        <begin position="289"/>
        <end position="316"/>
    </location>
</feature>
<reference evidence="2" key="1">
    <citation type="submission" date="2022-06" db="EMBL/GenBank/DDBJ databases">
        <title>Complete genome sequences of two strains of the flax pathogen Septoria linicola.</title>
        <authorList>
            <person name="Lapalu N."/>
            <person name="Simon A."/>
            <person name="Demenou B."/>
            <person name="Paumier D."/>
            <person name="Guillot M.-P."/>
            <person name="Gout L."/>
            <person name="Valade R."/>
        </authorList>
    </citation>
    <scope>NUCLEOTIDE SEQUENCE</scope>
    <source>
        <strain evidence="2">SE15195</strain>
    </source>
</reference>
<evidence type="ECO:0000313" key="3">
    <source>
        <dbReference type="Proteomes" id="UP001056384"/>
    </source>
</evidence>
<dbReference type="AlphaFoldDB" id="A0A9Q9AXT0"/>
<evidence type="ECO:0000256" key="1">
    <source>
        <dbReference type="SAM" id="MobiDB-lite"/>
    </source>
</evidence>
<dbReference type="Proteomes" id="UP001056384">
    <property type="component" value="Chromosome 6"/>
</dbReference>
<feature type="compositionally biased region" description="Acidic residues" evidence="1">
    <location>
        <begin position="305"/>
        <end position="316"/>
    </location>
</feature>
<accession>A0A9Q9AXT0</accession>
<name>A0A9Q9AXT0_9PEZI</name>
<dbReference type="EMBL" id="CP099423">
    <property type="protein sequence ID" value="USW54460.1"/>
    <property type="molecule type" value="Genomic_DNA"/>
</dbReference>
<organism evidence="2 3">
    <name type="scientific">Septoria linicola</name>
    <dbReference type="NCBI Taxonomy" id="215465"/>
    <lineage>
        <taxon>Eukaryota</taxon>
        <taxon>Fungi</taxon>
        <taxon>Dikarya</taxon>
        <taxon>Ascomycota</taxon>
        <taxon>Pezizomycotina</taxon>
        <taxon>Dothideomycetes</taxon>
        <taxon>Dothideomycetidae</taxon>
        <taxon>Mycosphaerellales</taxon>
        <taxon>Mycosphaerellaceae</taxon>
        <taxon>Septoria</taxon>
    </lineage>
</organism>
<gene>
    <name evidence="2" type="ORF">Slin15195_G077790</name>
</gene>
<evidence type="ECO:0000313" key="2">
    <source>
        <dbReference type="EMBL" id="USW54460.1"/>
    </source>
</evidence>